<dbReference type="SUPFAM" id="SSF52833">
    <property type="entry name" value="Thioredoxin-like"/>
    <property type="match status" value="1"/>
</dbReference>
<dbReference type="SFLD" id="SFLDG01205">
    <property type="entry name" value="AMPS.1"/>
    <property type="match status" value="1"/>
</dbReference>
<organism evidence="7">
    <name type="scientific">Homalodisca liturata</name>
    <dbReference type="NCBI Taxonomy" id="320908"/>
    <lineage>
        <taxon>Eukaryota</taxon>
        <taxon>Metazoa</taxon>
        <taxon>Ecdysozoa</taxon>
        <taxon>Arthropoda</taxon>
        <taxon>Hexapoda</taxon>
        <taxon>Insecta</taxon>
        <taxon>Pterygota</taxon>
        <taxon>Neoptera</taxon>
        <taxon>Paraneoptera</taxon>
        <taxon>Hemiptera</taxon>
        <taxon>Auchenorrhyncha</taxon>
        <taxon>Membracoidea</taxon>
        <taxon>Cicadellidae</taxon>
        <taxon>Cicadellinae</taxon>
        <taxon>Proconiini</taxon>
        <taxon>Homalodisca</taxon>
    </lineage>
</organism>
<evidence type="ECO:0000256" key="2">
    <source>
        <dbReference type="ARBA" id="ARBA00022679"/>
    </source>
</evidence>
<accession>A0A1B6IB80</accession>
<protein>
    <recommendedName>
        <fullName evidence="1">glutathione transferase</fullName>
        <ecNumber evidence="1">2.5.1.18</ecNumber>
    </recommendedName>
</protein>
<comment type="similarity">
    <text evidence="3">Belongs to the GST superfamily. Sigma family.</text>
</comment>
<dbReference type="SUPFAM" id="SSF47616">
    <property type="entry name" value="GST C-terminal domain-like"/>
    <property type="match status" value="1"/>
</dbReference>
<evidence type="ECO:0000313" key="7">
    <source>
        <dbReference type="EMBL" id="JAS84195.1"/>
    </source>
</evidence>
<evidence type="ECO:0000313" key="8">
    <source>
        <dbReference type="EMBL" id="JAT07164.1"/>
    </source>
</evidence>
<feature type="domain" description="GST C-terminal" evidence="6">
    <location>
        <begin position="84"/>
        <end position="207"/>
    </location>
</feature>
<feature type="domain" description="GST N-terminal" evidence="5">
    <location>
        <begin position="3"/>
        <end position="82"/>
    </location>
</feature>
<dbReference type="SFLD" id="SFLDG00363">
    <property type="entry name" value="AMPS_(cytGST):_Alpha-__Mu-__Pi"/>
    <property type="match status" value="1"/>
</dbReference>
<dbReference type="EMBL" id="GECU01000543">
    <property type="protein sequence ID" value="JAT07164.1"/>
    <property type="molecule type" value="Transcribed_RNA"/>
</dbReference>
<dbReference type="EC" id="2.5.1.18" evidence="1"/>
<dbReference type="SFLD" id="SFLDS00019">
    <property type="entry name" value="Glutathione_Transferase_(cytos"/>
    <property type="match status" value="1"/>
</dbReference>
<dbReference type="Gene3D" id="1.20.1050.10">
    <property type="match status" value="1"/>
</dbReference>
<dbReference type="PANTHER" id="PTHR11571">
    <property type="entry name" value="GLUTATHIONE S-TRANSFERASE"/>
    <property type="match status" value="1"/>
</dbReference>
<dbReference type="InterPro" id="IPR004045">
    <property type="entry name" value="Glutathione_S-Trfase_N"/>
</dbReference>
<gene>
    <name evidence="7" type="ORF">g.12000</name>
    <name evidence="8" type="ORF">g.12002</name>
</gene>
<dbReference type="InterPro" id="IPR040079">
    <property type="entry name" value="Glutathione_S-Trfase"/>
</dbReference>
<evidence type="ECO:0000259" key="5">
    <source>
        <dbReference type="PROSITE" id="PS50404"/>
    </source>
</evidence>
<dbReference type="PROSITE" id="PS50405">
    <property type="entry name" value="GST_CTER"/>
    <property type="match status" value="1"/>
</dbReference>
<dbReference type="GO" id="GO:0004364">
    <property type="term" value="F:glutathione transferase activity"/>
    <property type="evidence" value="ECO:0007669"/>
    <property type="project" value="UniProtKB-EC"/>
</dbReference>
<dbReference type="Pfam" id="PF14497">
    <property type="entry name" value="GST_C_3"/>
    <property type="match status" value="1"/>
</dbReference>
<dbReference type="CDD" id="cd03039">
    <property type="entry name" value="GST_N_Sigma_like"/>
    <property type="match status" value="1"/>
</dbReference>
<dbReference type="CDD" id="cd03192">
    <property type="entry name" value="GST_C_Sigma_like"/>
    <property type="match status" value="1"/>
</dbReference>
<dbReference type="FunFam" id="1.20.1050.10:FF:000030">
    <property type="entry name" value="Glutathione S-transferase S1"/>
    <property type="match status" value="1"/>
</dbReference>
<dbReference type="Gene3D" id="3.40.30.10">
    <property type="entry name" value="Glutaredoxin"/>
    <property type="match status" value="1"/>
</dbReference>
<dbReference type="FunFam" id="3.40.30.10:FF:000258">
    <property type="entry name" value="Glutathione S-transferase"/>
    <property type="match status" value="1"/>
</dbReference>
<proteinExistence type="inferred from homology"/>
<dbReference type="InterPro" id="IPR010987">
    <property type="entry name" value="Glutathione-S-Trfase_C-like"/>
</dbReference>
<dbReference type="PROSITE" id="PS50404">
    <property type="entry name" value="GST_NTER"/>
    <property type="match status" value="1"/>
</dbReference>
<evidence type="ECO:0000256" key="3">
    <source>
        <dbReference type="ARBA" id="ARBA00038317"/>
    </source>
</evidence>
<keyword evidence="2" id="KW-0808">Transferase</keyword>
<reference evidence="7" key="1">
    <citation type="submission" date="2015-11" db="EMBL/GenBank/DDBJ databases">
        <title>De novo transcriptome assembly of four potential Pierce s Disease insect vectors from Arizona vineyards.</title>
        <authorList>
            <person name="Tassone E.E."/>
        </authorList>
    </citation>
    <scope>NUCLEOTIDE SEQUENCE</scope>
</reference>
<dbReference type="InterPro" id="IPR004046">
    <property type="entry name" value="GST_C"/>
</dbReference>
<evidence type="ECO:0000256" key="1">
    <source>
        <dbReference type="ARBA" id="ARBA00012452"/>
    </source>
</evidence>
<evidence type="ECO:0000259" key="6">
    <source>
        <dbReference type="PROSITE" id="PS50405"/>
    </source>
</evidence>
<evidence type="ECO:0000256" key="4">
    <source>
        <dbReference type="ARBA" id="ARBA00047960"/>
    </source>
</evidence>
<name>A0A1B6IB80_9HEMI</name>
<dbReference type="GO" id="GO:0006749">
    <property type="term" value="P:glutathione metabolic process"/>
    <property type="evidence" value="ECO:0007669"/>
    <property type="project" value="TreeGrafter"/>
</dbReference>
<dbReference type="InterPro" id="IPR050213">
    <property type="entry name" value="GST_superfamily"/>
</dbReference>
<dbReference type="Pfam" id="PF02798">
    <property type="entry name" value="GST_N"/>
    <property type="match status" value="1"/>
</dbReference>
<dbReference type="InterPro" id="IPR036282">
    <property type="entry name" value="Glutathione-S-Trfase_C_sf"/>
</dbReference>
<dbReference type="PANTHER" id="PTHR11571:SF224">
    <property type="entry name" value="HEMATOPOIETIC PROSTAGLANDIN D SYNTHASE"/>
    <property type="match status" value="1"/>
</dbReference>
<dbReference type="AlphaFoldDB" id="A0A1B6IB80"/>
<sequence length="207" mass="24193">MAPKYKLTYINRKGIAEYVRYLLAYLGEDFEDVRLDYDKWKSGSLKHTTPFGRIPYLEVDGKVLTQTIAIARYLGKEAGLGGRNNWEDMQIDIMADTIVDLRTPITLFMFDADEKAKKIKRDAYVNEMLPFYMKKLDTVVKENEGYLANKKLSWADFVFASFIEFVNDNCDIPDPVAEYPHLKKLQQTVFSLPQIKKWRTDRPHTHH</sequence>
<dbReference type="InterPro" id="IPR036249">
    <property type="entry name" value="Thioredoxin-like_sf"/>
</dbReference>
<dbReference type="EMBL" id="GECU01023511">
    <property type="protein sequence ID" value="JAS84195.1"/>
    <property type="molecule type" value="Transcribed_RNA"/>
</dbReference>
<comment type="catalytic activity">
    <reaction evidence="4">
        <text>RX + glutathione = an S-substituted glutathione + a halide anion + H(+)</text>
        <dbReference type="Rhea" id="RHEA:16437"/>
        <dbReference type="ChEBI" id="CHEBI:15378"/>
        <dbReference type="ChEBI" id="CHEBI:16042"/>
        <dbReference type="ChEBI" id="CHEBI:17792"/>
        <dbReference type="ChEBI" id="CHEBI:57925"/>
        <dbReference type="ChEBI" id="CHEBI:90779"/>
        <dbReference type="EC" id="2.5.1.18"/>
    </reaction>
</comment>